<evidence type="ECO:0000313" key="2">
    <source>
        <dbReference type="Proteomes" id="UP000551878"/>
    </source>
</evidence>
<dbReference type="EMBL" id="JACHHB010000002">
    <property type="protein sequence ID" value="MBB5172353.1"/>
    <property type="molecule type" value="Genomic_DNA"/>
</dbReference>
<evidence type="ECO:0000313" key="1">
    <source>
        <dbReference type="EMBL" id="MBB5172353.1"/>
    </source>
</evidence>
<keyword evidence="2" id="KW-1185">Reference proteome</keyword>
<accession>A0A840QLX1</accession>
<comment type="caution">
    <text evidence="1">The sequence shown here is derived from an EMBL/GenBank/DDBJ whole genome shotgun (WGS) entry which is preliminary data.</text>
</comment>
<dbReference type="Proteomes" id="UP000551878">
    <property type="component" value="Unassembled WGS sequence"/>
</dbReference>
<protein>
    <submittedName>
        <fullName evidence="1">Uncharacterized protein</fullName>
    </submittedName>
</protein>
<gene>
    <name evidence="1" type="ORF">HNQ41_000497</name>
</gene>
<organism evidence="1 2">
    <name type="scientific">Texcoconibacillus texcoconensis</name>
    <dbReference type="NCBI Taxonomy" id="1095777"/>
    <lineage>
        <taxon>Bacteria</taxon>
        <taxon>Bacillati</taxon>
        <taxon>Bacillota</taxon>
        <taxon>Bacilli</taxon>
        <taxon>Bacillales</taxon>
        <taxon>Bacillaceae</taxon>
        <taxon>Texcoconibacillus</taxon>
    </lineage>
</organism>
<reference evidence="1 2" key="1">
    <citation type="submission" date="2020-08" db="EMBL/GenBank/DDBJ databases">
        <title>Genomic Encyclopedia of Type Strains, Phase IV (KMG-IV): sequencing the most valuable type-strain genomes for metagenomic binning, comparative biology and taxonomic classification.</title>
        <authorList>
            <person name="Goeker M."/>
        </authorList>
    </citation>
    <scope>NUCLEOTIDE SEQUENCE [LARGE SCALE GENOMIC DNA]</scope>
    <source>
        <strain evidence="1 2">DSM 24696</strain>
    </source>
</reference>
<dbReference type="AlphaFoldDB" id="A0A840QLX1"/>
<proteinExistence type="predicted"/>
<name>A0A840QLX1_9BACI</name>
<sequence>MLASLLAFILISAELQVQFSVLCEMDLCLRKIKSLRREAKLIAPLRVYQKTTNVTKTAY</sequence>